<dbReference type="EMBL" id="NNAY01000010">
    <property type="protein sequence ID" value="OXU32052.1"/>
    <property type="molecule type" value="Genomic_DNA"/>
</dbReference>
<evidence type="ECO:0000256" key="3">
    <source>
        <dbReference type="SAM" id="MobiDB-lite"/>
    </source>
</evidence>
<dbReference type="STRING" id="543379.A0A232FN01"/>
<feature type="compositionally biased region" description="Low complexity" evidence="3">
    <location>
        <begin position="102"/>
        <end position="133"/>
    </location>
</feature>
<keyword evidence="4" id="KW-0812">Transmembrane</keyword>
<dbReference type="OrthoDB" id="6595597at2759"/>
<name>A0A232FN01_9HYME</name>
<dbReference type="Proteomes" id="UP000215335">
    <property type="component" value="Unassembled WGS sequence"/>
</dbReference>
<feature type="compositionally biased region" description="Basic and acidic residues" evidence="3">
    <location>
        <begin position="77"/>
        <end position="87"/>
    </location>
</feature>
<dbReference type="GO" id="GO:0005615">
    <property type="term" value="C:extracellular space"/>
    <property type="evidence" value="ECO:0007669"/>
    <property type="project" value="TreeGrafter"/>
</dbReference>
<keyword evidence="4" id="KW-1133">Transmembrane helix</keyword>
<feature type="compositionally biased region" description="Polar residues" evidence="3">
    <location>
        <begin position="53"/>
        <end position="64"/>
    </location>
</feature>
<proteinExistence type="predicted"/>
<dbReference type="PANTHER" id="PTHR12236">
    <property type="entry name" value="STRUCTURAL CONTITUENT OF CUTICLE"/>
    <property type="match status" value="1"/>
</dbReference>
<dbReference type="GO" id="GO:0042302">
    <property type="term" value="F:structural constituent of cuticle"/>
    <property type="evidence" value="ECO:0007669"/>
    <property type="project" value="UniProtKB-UniRule"/>
</dbReference>
<dbReference type="GO" id="GO:0031012">
    <property type="term" value="C:extracellular matrix"/>
    <property type="evidence" value="ECO:0007669"/>
    <property type="project" value="TreeGrafter"/>
</dbReference>
<dbReference type="AlphaFoldDB" id="A0A232FN01"/>
<comment type="caution">
    <text evidence="5">The sequence shown here is derived from an EMBL/GenBank/DDBJ whole genome shotgun (WGS) entry which is preliminary data.</text>
</comment>
<reference evidence="5 6" key="1">
    <citation type="journal article" date="2017" name="Curr. Biol.">
        <title>The Evolution of Venom by Co-option of Single-Copy Genes.</title>
        <authorList>
            <person name="Martinson E.O."/>
            <person name="Mrinalini"/>
            <person name="Kelkar Y.D."/>
            <person name="Chang C.H."/>
            <person name="Werren J.H."/>
        </authorList>
    </citation>
    <scope>NUCLEOTIDE SEQUENCE [LARGE SCALE GENOMIC DNA]</scope>
    <source>
        <strain evidence="5 6">Alberta</strain>
        <tissue evidence="5">Whole body</tissue>
    </source>
</reference>
<evidence type="ECO:0000313" key="6">
    <source>
        <dbReference type="Proteomes" id="UP000215335"/>
    </source>
</evidence>
<evidence type="ECO:0000256" key="4">
    <source>
        <dbReference type="SAM" id="Phobius"/>
    </source>
</evidence>
<keyword evidence="1 2" id="KW-0193">Cuticle</keyword>
<organism evidence="5 6">
    <name type="scientific">Trichomalopsis sarcophagae</name>
    <dbReference type="NCBI Taxonomy" id="543379"/>
    <lineage>
        <taxon>Eukaryota</taxon>
        <taxon>Metazoa</taxon>
        <taxon>Ecdysozoa</taxon>
        <taxon>Arthropoda</taxon>
        <taxon>Hexapoda</taxon>
        <taxon>Insecta</taxon>
        <taxon>Pterygota</taxon>
        <taxon>Neoptera</taxon>
        <taxon>Endopterygota</taxon>
        <taxon>Hymenoptera</taxon>
        <taxon>Apocrita</taxon>
        <taxon>Proctotrupomorpha</taxon>
        <taxon>Chalcidoidea</taxon>
        <taxon>Pteromalidae</taxon>
        <taxon>Pteromalinae</taxon>
        <taxon>Trichomalopsis</taxon>
    </lineage>
</organism>
<protein>
    <submittedName>
        <fullName evidence="5">Uncharacterized protein</fullName>
    </submittedName>
</protein>
<dbReference type="Pfam" id="PF00379">
    <property type="entry name" value="Chitin_bind_4"/>
    <property type="match status" value="1"/>
</dbReference>
<evidence type="ECO:0000313" key="5">
    <source>
        <dbReference type="EMBL" id="OXU32052.1"/>
    </source>
</evidence>
<gene>
    <name evidence="5" type="ORF">TSAR_002857</name>
</gene>
<dbReference type="PROSITE" id="PS00233">
    <property type="entry name" value="CHIT_BIND_RR_1"/>
    <property type="match status" value="1"/>
</dbReference>
<sequence length="456" mass="49254">MKVSEREQTICVQSIDSIVFNEYTVLCAVIVVLLSVAAVALASLEPAGYRPPGSSSSQYLSPHLQQQHQHEHHHHEHDHDHDHEHHHQSQANNLSTATQYLPPSYNRPAAPAANPNSQYLPPRARQQQQPQRPSSDYLPAADKPIPSLAPPSPPANDYQPPVQSGNQQPSNEYLPAHSSRPTSAPANDYLPPSRTTPAVPANDYLPPLKPSTPSLPAKPEYLPPAKTGQSAVPPKSDYLPPSSSSSSSSRVNSRPSATTPVPRISVVSVSPYKLDGPAYSKPQPKFSGLATSASSSPARSGYPQRGYPSGAPAAKSFEQPADNYLPPLGHDESSQRYESSAAQNAGYQYGVAARSEQTTEPAKYEFEYRVSDEFGNDFGHKESRDGAQTSGVYSVLLPDGRKQIVHYEADENGFKPRISYEEAASVLGPKTPTLADVGFGGYDKNANSLDAHQGPY</sequence>
<keyword evidence="4" id="KW-0472">Membrane</keyword>
<dbReference type="PROSITE" id="PS51155">
    <property type="entry name" value="CHIT_BIND_RR_2"/>
    <property type="match status" value="1"/>
</dbReference>
<feature type="region of interest" description="Disordered" evidence="3">
    <location>
        <begin position="48"/>
        <end position="343"/>
    </location>
</feature>
<dbReference type="InterPro" id="IPR000618">
    <property type="entry name" value="Insect_cuticle"/>
</dbReference>
<dbReference type="PANTHER" id="PTHR12236:SF79">
    <property type="entry name" value="CUTICULAR PROTEIN 50CB-RELATED"/>
    <property type="match status" value="1"/>
</dbReference>
<evidence type="ECO:0000256" key="1">
    <source>
        <dbReference type="ARBA" id="ARBA00022460"/>
    </source>
</evidence>
<evidence type="ECO:0000256" key="2">
    <source>
        <dbReference type="PROSITE-ProRule" id="PRU00497"/>
    </source>
</evidence>
<feature type="compositionally biased region" description="Polar residues" evidence="3">
    <location>
        <begin position="89"/>
        <end position="101"/>
    </location>
</feature>
<accession>A0A232FN01</accession>
<feature type="compositionally biased region" description="Polar residues" evidence="3">
    <location>
        <begin position="161"/>
        <end position="171"/>
    </location>
</feature>
<feature type="transmembrane region" description="Helical" evidence="4">
    <location>
        <begin position="23"/>
        <end position="44"/>
    </location>
</feature>
<feature type="compositionally biased region" description="Low complexity" evidence="3">
    <location>
        <begin position="233"/>
        <end position="256"/>
    </location>
</feature>
<keyword evidence="6" id="KW-1185">Reference proteome</keyword>
<dbReference type="InterPro" id="IPR051217">
    <property type="entry name" value="Insect_Cuticle_Struc_Prot"/>
</dbReference>
<dbReference type="InterPro" id="IPR031311">
    <property type="entry name" value="CHIT_BIND_RR_consensus"/>
</dbReference>
<feature type="compositionally biased region" description="Polar residues" evidence="3">
    <location>
        <begin position="289"/>
        <end position="298"/>
    </location>
</feature>